<accession>A0A375ADF7</accession>
<evidence type="ECO:0000256" key="12">
    <source>
        <dbReference type="ARBA" id="ARBA00022989"/>
    </source>
</evidence>
<evidence type="ECO:0000256" key="6">
    <source>
        <dbReference type="ARBA" id="ARBA00022670"/>
    </source>
</evidence>
<feature type="transmembrane region" description="Helical" evidence="15">
    <location>
        <begin position="427"/>
        <end position="445"/>
    </location>
</feature>
<feature type="domain" description="PDZ" evidence="16">
    <location>
        <begin position="115"/>
        <end position="186"/>
    </location>
</feature>
<sequence length="451" mass="49025">MLNVLWSLAAFIVALGVLITVHEFGHFWVARRCGVSVERFSIGFGKALWRRRDRLGTEYVIALIPLGGYVKMLDGRVAPVPVELQSRAFNHKTVWQRAAIVSAGPIANFIFAVIAYWLVFIIGVPGVRPVVGEVLPGSIAAQAQISPGMELKSIDGIETPDWDSARLALIGKIGEPDVSMETVALGHSQASLMRLELRNWQFDPERQDPVVSLGIMPKGPQVDAVLAQVQPHSAAEKAGLQVADRIVKVGGQPLVRWQQFVLAVRDNPGKPVDLEVERRGSVLSVTLTPESKSVGKDRLEGFAGVVPTVTPLPAEYKTVRQYGPFSAIYVAGDKTWQLMKLTVSMLGKLITGDVKLNNLSGPISIAQGAGMSADYGLVYYLMFLALISVNLGIINLFPLPVLDGGHLLFLAIEKLKGGPVSERVQDVSYRVGTVLLMMLMGLALFNDFSRL</sequence>
<dbReference type="GO" id="GO:0006508">
    <property type="term" value="P:proteolysis"/>
    <property type="evidence" value="ECO:0007669"/>
    <property type="project" value="UniProtKB-KW"/>
</dbReference>
<reference evidence="17 18" key="1">
    <citation type="submission" date="2016-09" db="EMBL/GenBank/DDBJ databases">
        <authorList>
            <person name="Reverchon S."/>
            <person name="Nasser W."/>
            <person name="Leonard S."/>
            <person name="Brochier C."/>
            <person name="Duprey A."/>
        </authorList>
    </citation>
    <scope>NUCLEOTIDE SEQUENCE [LARGE SCALE GENOMIC DNA]</scope>
    <source>
        <strain evidence="17 18">174/2</strain>
    </source>
</reference>
<keyword evidence="10 15" id="KW-0378">Hydrolase</keyword>
<dbReference type="Gene3D" id="2.30.42.10">
    <property type="match status" value="2"/>
</dbReference>
<keyword evidence="13 15" id="KW-0482">Metalloprotease</keyword>
<keyword evidence="4" id="KW-1003">Cell membrane</keyword>
<evidence type="ECO:0000256" key="1">
    <source>
        <dbReference type="ARBA" id="ARBA00001947"/>
    </source>
</evidence>
<evidence type="ECO:0000256" key="3">
    <source>
        <dbReference type="ARBA" id="ARBA00007931"/>
    </source>
</evidence>
<keyword evidence="12 15" id="KW-1133">Transmembrane helix</keyword>
<evidence type="ECO:0000256" key="9">
    <source>
        <dbReference type="ARBA" id="ARBA00022737"/>
    </source>
</evidence>
<keyword evidence="18" id="KW-1185">Reference proteome</keyword>
<evidence type="ECO:0000256" key="7">
    <source>
        <dbReference type="ARBA" id="ARBA00022692"/>
    </source>
</evidence>
<evidence type="ECO:0000256" key="8">
    <source>
        <dbReference type="ARBA" id="ARBA00022723"/>
    </source>
</evidence>
<dbReference type="InterPro" id="IPR041489">
    <property type="entry name" value="PDZ_6"/>
</dbReference>
<dbReference type="EMBL" id="LT615367">
    <property type="protein sequence ID" value="SLM64134.1"/>
    <property type="molecule type" value="Genomic_DNA"/>
</dbReference>
<comment type="subcellular location">
    <subcellularLocation>
        <location evidence="2">Cell inner membrane</location>
        <topology evidence="2">Multi-pass membrane protein</topology>
    </subcellularLocation>
</comment>
<keyword evidence="14 15" id="KW-0472">Membrane</keyword>
<feature type="transmembrane region" description="Helical" evidence="15">
    <location>
        <begin position="6"/>
        <end position="29"/>
    </location>
</feature>
<evidence type="ECO:0000313" key="18">
    <source>
        <dbReference type="Proteomes" id="UP000294820"/>
    </source>
</evidence>
<comment type="cofactor">
    <cofactor evidence="1 15">
        <name>Zn(2+)</name>
        <dbReference type="ChEBI" id="CHEBI:29105"/>
    </cofactor>
</comment>
<feature type="domain" description="PDZ" evidence="16">
    <location>
        <begin position="211"/>
        <end position="280"/>
    </location>
</feature>
<comment type="similarity">
    <text evidence="3 15">Belongs to the peptidase M50B family.</text>
</comment>
<dbReference type="GO" id="GO:0046872">
    <property type="term" value="F:metal ion binding"/>
    <property type="evidence" value="ECO:0007669"/>
    <property type="project" value="UniProtKB-KW"/>
</dbReference>
<evidence type="ECO:0000256" key="5">
    <source>
        <dbReference type="ARBA" id="ARBA00022519"/>
    </source>
</evidence>
<evidence type="ECO:0000313" key="17">
    <source>
        <dbReference type="EMBL" id="SLM64134.1"/>
    </source>
</evidence>
<dbReference type="GO" id="GO:0005886">
    <property type="term" value="C:plasma membrane"/>
    <property type="evidence" value="ECO:0007669"/>
    <property type="project" value="UniProtKB-SubCell"/>
</dbReference>
<feature type="transmembrane region" description="Helical" evidence="15">
    <location>
        <begin position="377"/>
        <end position="397"/>
    </location>
</feature>
<dbReference type="KEGG" id="daq:DAQ1742_03318"/>
<dbReference type="NCBIfam" id="TIGR00054">
    <property type="entry name" value="RIP metalloprotease RseP"/>
    <property type="match status" value="1"/>
</dbReference>
<evidence type="ECO:0000256" key="2">
    <source>
        <dbReference type="ARBA" id="ARBA00004429"/>
    </source>
</evidence>
<dbReference type="NCBIfam" id="NF008046">
    <property type="entry name" value="PRK10779.1"/>
    <property type="match status" value="1"/>
</dbReference>
<dbReference type="FunFam" id="2.30.42.10:FF:000095">
    <property type="entry name" value="Zinc metalloprotease"/>
    <property type="match status" value="1"/>
</dbReference>
<dbReference type="EC" id="3.4.24.-" evidence="15"/>
<keyword evidence="9" id="KW-0677">Repeat</keyword>
<dbReference type="Proteomes" id="UP000294820">
    <property type="component" value="Chromosome 1"/>
</dbReference>
<keyword evidence="6 17" id="KW-0645">Protease</keyword>
<gene>
    <name evidence="17" type="primary">rseP</name>
    <name evidence="17" type="ORF">DAQ1742_03318</name>
</gene>
<dbReference type="SMART" id="SM00228">
    <property type="entry name" value="PDZ"/>
    <property type="match status" value="2"/>
</dbReference>
<keyword evidence="7 15" id="KW-0812">Transmembrane</keyword>
<name>A0A375ADF7_9GAMM</name>
<evidence type="ECO:0000256" key="14">
    <source>
        <dbReference type="ARBA" id="ARBA00023136"/>
    </source>
</evidence>
<evidence type="ECO:0000256" key="15">
    <source>
        <dbReference type="RuleBase" id="RU362031"/>
    </source>
</evidence>
<dbReference type="PANTHER" id="PTHR42837:SF2">
    <property type="entry name" value="MEMBRANE METALLOPROTEASE ARASP2, CHLOROPLASTIC-RELATED"/>
    <property type="match status" value="1"/>
</dbReference>
<dbReference type="AlphaFoldDB" id="A0A375ADF7"/>
<keyword evidence="8 15" id="KW-0479">Metal-binding</keyword>
<dbReference type="CDD" id="cd23082">
    <property type="entry name" value="cpPDZ1_EcRseP-like"/>
    <property type="match status" value="1"/>
</dbReference>
<dbReference type="InterPro" id="IPR001478">
    <property type="entry name" value="PDZ"/>
</dbReference>
<keyword evidence="11 15" id="KW-0862">Zinc</keyword>
<evidence type="ECO:0000256" key="13">
    <source>
        <dbReference type="ARBA" id="ARBA00023049"/>
    </source>
</evidence>
<dbReference type="Pfam" id="PF02163">
    <property type="entry name" value="Peptidase_M50"/>
    <property type="match status" value="1"/>
</dbReference>
<protein>
    <recommendedName>
        <fullName evidence="15">Zinc metalloprotease</fullName>
        <ecNumber evidence="15">3.4.24.-</ecNumber>
    </recommendedName>
</protein>
<proteinExistence type="inferred from homology"/>
<evidence type="ECO:0000256" key="11">
    <source>
        <dbReference type="ARBA" id="ARBA00022833"/>
    </source>
</evidence>
<dbReference type="PANTHER" id="PTHR42837">
    <property type="entry name" value="REGULATOR OF SIGMA-E PROTEASE RSEP"/>
    <property type="match status" value="1"/>
</dbReference>
<feature type="transmembrane region" description="Helical" evidence="15">
    <location>
        <begin position="98"/>
        <end position="119"/>
    </location>
</feature>
<dbReference type="CDD" id="cd06163">
    <property type="entry name" value="S2P-M50_PDZ_RseP-like"/>
    <property type="match status" value="1"/>
</dbReference>
<keyword evidence="5" id="KW-0997">Cell inner membrane</keyword>
<dbReference type="SUPFAM" id="SSF50156">
    <property type="entry name" value="PDZ domain-like"/>
    <property type="match status" value="2"/>
</dbReference>
<evidence type="ECO:0000259" key="16">
    <source>
        <dbReference type="SMART" id="SM00228"/>
    </source>
</evidence>
<organism evidence="17 18">
    <name type="scientific">Dickeya aquatica</name>
    <dbReference type="NCBI Taxonomy" id="1401087"/>
    <lineage>
        <taxon>Bacteria</taxon>
        <taxon>Pseudomonadati</taxon>
        <taxon>Pseudomonadota</taxon>
        <taxon>Gammaproteobacteria</taxon>
        <taxon>Enterobacterales</taxon>
        <taxon>Pectobacteriaceae</taxon>
        <taxon>Dickeya</taxon>
    </lineage>
</organism>
<evidence type="ECO:0000256" key="10">
    <source>
        <dbReference type="ARBA" id="ARBA00022801"/>
    </source>
</evidence>
<dbReference type="GO" id="GO:0004222">
    <property type="term" value="F:metalloendopeptidase activity"/>
    <property type="evidence" value="ECO:0007669"/>
    <property type="project" value="InterPro"/>
</dbReference>
<dbReference type="InterPro" id="IPR004387">
    <property type="entry name" value="Pept_M50_Zn"/>
</dbReference>
<dbReference type="InterPro" id="IPR008915">
    <property type="entry name" value="Peptidase_M50"/>
</dbReference>
<dbReference type="RefSeq" id="WP_035340364.1">
    <property type="nucleotide sequence ID" value="NZ_LT615367.1"/>
</dbReference>
<dbReference type="InterPro" id="IPR036034">
    <property type="entry name" value="PDZ_sf"/>
</dbReference>
<evidence type="ECO:0000256" key="4">
    <source>
        <dbReference type="ARBA" id="ARBA00022475"/>
    </source>
</evidence>
<dbReference type="Pfam" id="PF17820">
    <property type="entry name" value="PDZ_6"/>
    <property type="match status" value="1"/>
</dbReference>